<dbReference type="AlphaFoldDB" id="A0A830HXD1"/>
<name>A0A830HXD1_9CHLO</name>
<dbReference type="EMBL" id="BNJQ01000037">
    <property type="protein sequence ID" value="GHP11872.1"/>
    <property type="molecule type" value="Genomic_DNA"/>
</dbReference>
<gene>
    <name evidence="2" type="ORF">PPROV_001059900</name>
</gene>
<reference evidence="2" key="1">
    <citation type="submission" date="2020-10" db="EMBL/GenBank/DDBJ databases">
        <title>Unveiling of a novel bifunctional photoreceptor, Dualchrome1, isolated from a cosmopolitan green alga.</title>
        <authorList>
            <person name="Suzuki S."/>
            <person name="Kawachi M."/>
        </authorList>
    </citation>
    <scope>NUCLEOTIDE SEQUENCE</scope>
    <source>
        <strain evidence="2">NIES 2893</strain>
    </source>
</reference>
<evidence type="ECO:0000313" key="2">
    <source>
        <dbReference type="EMBL" id="GHP11872.1"/>
    </source>
</evidence>
<feature type="region of interest" description="Disordered" evidence="1">
    <location>
        <begin position="1"/>
        <end position="29"/>
    </location>
</feature>
<protein>
    <submittedName>
        <fullName evidence="2">Uncharacterized protein</fullName>
    </submittedName>
</protein>
<feature type="compositionally biased region" description="Acidic residues" evidence="1">
    <location>
        <begin position="100"/>
        <end position="124"/>
    </location>
</feature>
<sequence length="124" mass="13395">MPFGFAAPTAMHVRSGGSPGGSLGPSRDEKVDIEFVQPDETFEGLDEEEDATVPGNNDPDSKVVKQAVAELASLQAEERNTLGKAYDILARIGVRRPEGLEDTQDLEGVLDDDDDDDDKSENDF</sequence>
<organism evidence="2 3">
    <name type="scientific">Pycnococcus provasolii</name>
    <dbReference type="NCBI Taxonomy" id="41880"/>
    <lineage>
        <taxon>Eukaryota</taxon>
        <taxon>Viridiplantae</taxon>
        <taxon>Chlorophyta</taxon>
        <taxon>Pseudoscourfieldiophyceae</taxon>
        <taxon>Pseudoscourfieldiales</taxon>
        <taxon>Pycnococcaceae</taxon>
        <taxon>Pycnococcus</taxon>
    </lineage>
</organism>
<proteinExistence type="predicted"/>
<comment type="caution">
    <text evidence="2">The sequence shown here is derived from an EMBL/GenBank/DDBJ whole genome shotgun (WGS) entry which is preliminary data.</text>
</comment>
<accession>A0A830HXD1</accession>
<evidence type="ECO:0000313" key="3">
    <source>
        <dbReference type="Proteomes" id="UP000660262"/>
    </source>
</evidence>
<evidence type="ECO:0000256" key="1">
    <source>
        <dbReference type="SAM" id="MobiDB-lite"/>
    </source>
</evidence>
<feature type="region of interest" description="Disordered" evidence="1">
    <location>
        <begin position="94"/>
        <end position="124"/>
    </location>
</feature>
<keyword evidence="3" id="KW-1185">Reference proteome</keyword>
<dbReference type="Proteomes" id="UP000660262">
    <property type="component" value="Unassembled WGS sequence"/>
</dbReference>